<gene>
    <name evidence="5" type="ORF">GCM10025869_19130</name>
</gene>
<accession>A0ABQ6JWA4</accession>
<dbReference type="InterPro" id="IPR045031">
    <property type="entry name" value="DHP_synth-like"/>
</dbReference>
<dbReference type="PROSITE" id="PS00792">
    <property type="entry name" value="DHPS_1"/>
    <property type="match status" value="1"/>
</dbReference>
<name>A0ABQ6JWA4_9MICO</name>
<evidence type="ECO:0000313" key="6">
    <source>
        <dbReference type="Proteomes" id="UP001157069"/>
    </source>
</evidence>
<dbReference type="EMBL" id="BSVA01000001">
    <property type="protein sequence ID" value="GMA91384.1"/>
    <property type="molecule type" value="Genomic_DNA"/>
</dbReference>
<feature type="region of interest" description="Disordered" evidence="3">
    <location>
        <begin position="1"/>
        <end position="31"/>
    </location>
</feature>
<feature type="domain" description="Pterin-binding" evidence="4">
    <location>
        <begin position="62"/>
        <end position="313"/>
    </location>
</feature>
<dbReference type="InterPro" id="IPR011005">
    <property type="entry name" value="Dihydropteroate_synth-like_sf"/>
</dbReference>
<keyword evidence="2" id="KW-0808">Transferase</keyword>
<dbReference type="InterPro" id="IPR000489">
    <property type="entry name" value="Pterin-binding_dom"/>
</dbReference>
<evidence type="ECO:0000256" key="3">
    <source>
        <dbReference type="SAM" id="MobiDB-lite"/>
    </source>
</evidence>
<comment type="caution">
    <text evidence="5">The sequence shown here is derived from an EMBL/GenBank/DDBJ whole genome shotgun (WGS) entry which is preliminary data.</text>
</comment>
<protein>
    <recommendedName>
        <fullName evidence="2">Dihydropteroate synthase</fullName>
        <shortName evidence="2">DHPS</shortName>
        <ecNumber evidence="2">2.5.1.15</ecNumber>
    </recommendedName>
    <alternativeName>
        <fullName evidence="2">Dihydropteroate pyrophosphorylase</fullName>
    </alternativeName>
</protein>
<comment type="pathway">
    <text evidence="2">Cofactor biosynthesis; tetrahydrofolate biosynthesis; 7,8-dihydrofolate from 2-amino-4-hydroxy-6-hydroxymethyl-7,8-dihydropteridine diphosphate and 4-aminobenzoate: step 1/2.</text>
</comment>
<dbReference type="PROSITE" id="PS50972">
    <property type="entry name" value="PTERIN_BINDING"/>
    <property type="match status" value="1"/>
</dbReference>
<sequence>MIGSESGAASVPARKLSEASPPQDVRQGFRGLVGTGSSIESVTASSLVRRIGAREFDFSRRVAVMAIVNRTPDSFHDKGATFALDRAVEASLAAVADGADWVDVGGVPFGRGPVVELAEELERIVPVVEAIRAASDVVISIDTFNARVAEAALAAGADVVNDTSGLWDPDMAGVVAAAGGTIVLTHSLTPPRTPHPSPQYDDVVNTVVAHLGERIERALAAGVPFEKLIVDPGHDLNKNTLHSLELTRRLGELAALGAPVLVALSNKDFIGETLDRPQYERLEGSLAAAVVSIMNGARIVRVHDVKATVAAVRMTEAILGWREPAWLKHNM</sequence>
<evidence type="ECO:0000313" key="5">
    <source>
        <dbReference type="EMBL" id="GMA91384.1"/>
    </source>
</evidence>
<evidence type="ECO:0000259" key="4">
    <source>
        <dbReference type="PROSITE" id="PS50972"/>
    </source>
</evidence>
<dbReference type="Gene3D" id="3.20.20.20">
    <property type="entry name" value="Dihydropteroate synthase-like"/>
    <property type="match status" value="1"/>
</dbReference>
<evidence type="ECO:0000256" key="1">
    <source>
        <dbReference type="ARBA" id="ARBA00009503"/>
    </source>
</evidence>
<keyword evidence="2" id="KW-0479">Metal-binding</keyword>
<comment type="similarity">
    <text evidence="1 2">Belongs to the DHPS family.</text>
</comment>
<dbReference type="Proteomes" id="UP001157069">
    <property type="component" value="Unassembled WGS sequence"/>
</dbReference>
<dbReference type="NCBIfam" id="TIGR01496">
    <property type="entry name" value="DHPS"/>
    <property type="match status" value="1"/>
</dbReference>
<dbReference type="SUPFAM" id="SSF51717">
    <property type="entry name" value="Dihydropteroate synthetase-like"/>
    <property type="match status" value="1"/>
</dbReference>
<keyword evidence="2" id="KW-0289">Folate biosynthesis</keyword>
<organism evidence="5 6">
    <name type="scientific">Homoserinibacter gongjuensis</name>
    <dbReference type="NCBI Taxonomy" id="1162968"/>
    <lineage>
        <taxon>Bacteria</taxon>
        <taxon>Bacillati</taxon>
        <taxon>Actinomycetota</taxon>
        <taxon>Actinomycetes</taxon>
        <taxon>Micrococcales</taxon>
        <taxon>Microbacteriaceae</taxon>
        <taxon>Homoserinibacter</taxon>
    </lineage>
</organism>
<keyword evidence="2" id="KW-0460">Magnesium</keyword>
<dbReference type="CDD" id="cd00739">
    <property type="entry name" value="DHPS"/>
    <property type="match status" value="1"/>
</dbReference>
<dbReference type="Pfam" id="PF00809">
    <property type="entry name" value="Pterin_bind"/>
    <property type="match status" value="1"/>
</dbReference>
<keyword evidence="6" id="KW-1185">Reference proteome</keyword>
<dbReference type="InterPro" id="IPR006390">
    <property type="entry name" value="DHP_synth_dom"/>
</dbReference>
<evidence type="ECO:0000256" key="2">
    <source>
        <dbReference type="RuleBase" id="RU361205"/>
    </source>
</evidence>
<dbReference type="EC" id="2.5.1.15" evidence="2"/>
<reference evidence="6" key="1">
    <citation type="journal article" date="2019" name="Int. J. Syst. Evol. Microbiol.">
        <title>The Global Catalogue of Microorganisms (GCM) 10K type strain sequencing project: providing services to taxonomists for standard genome sequencing and annotation.</title>
        <authorList>
            <consortium name="The Broad Institute Genomics Platform"/>
            <consortium name="The Broad Institute Genome Sequencing Center for Infectious Disease"/>
            <person name="Wu L."/>
            <person name="Ma J."/>
        </authorList>
    </citation>
    <scope>NUCLEOTIDE SEQUENCE [LARGE SCALE GENOMIC DNA]</scope>
    <source>
        <strain evidence="6">NBRC 108755</strain>
    </source>
</reference>
<comment type="function">
    <text evidence="2">Catalyzes the condensation of para-aminobenzoate (pABA) with 6-hydroxymethyl-7,8-dihydropterin diphosphate (DHPt-PP) to form 7,8-dihydropteroate (H2Pte), the immediate precursor of folate derivatives.</text>
</comment>
<dbReference type="PANTHER" id="PTHR20941">
    <property type="entry name" value="FOLATE SYNTHESIS PROTEINS"/>
    <property type="match status" value="1"/>
</dbReference>
<comment type="cofactor">
    <cofactor evidence="2">
        <name>Mg(2+)</name>
        <dbReference type="ChEBI" id="CHEBI:18420"/>
    </cofactor>
</comment>
<dbReference type="PANTHER" id="PTHR20941:SF8">
    <property type="entry name" value="INACTIVE DIHYDROPTEROATE SYNTHASE 2"/>
    <property type="match status" value="1"/>
</dbReference>
<proteinExistence type="inferred from homology"/>